<gene>
    <name evidence="1" type="ORF">ElyMa_002216300</name>
</gene>
<name>A0AAV4FUW7_9GAST</name>
<proteinExistence type="predicted"/>
<organism evidence="1 2">
    <name type="scientific">Elysia marginata</name>
    <dbReference type="NCBI Taxonomy" id="1093978"/>
    <lineage>
        <taxon>Eukaryota</taxon>
        <taxon>Metazoa</taxon>
        <taxon>Spiralia</taxon>
        <taxon>Lophotrochozoa</taxon>
        <taxon>Mollusca</taxon>
        <taxon>Gastropoda</taxon>
        <taxon>Heterobranchia</taxon>
        <taxon>Euthyneura</taxon>
        <taxon>Panpulmonata</taxon>
        <taxon>Sacoglossa</taxon>
        <taxon>Placobranchoidea</taxon>
        <taxon>Plakobranchidae</taxon>
        <taxon>Elysia</taxon>
    </lineage>
</organism>
<reference evidence="1 2" key="1">
    <citation type="journal article" date="2021" name="Elife">
        <title>Chloroplast acquisition without the gene transfer in kleptoplastic sea slugs, Plakobranchus ocellatus.</title>
        <authorList>
            <person name="Maeda T."/>
            <person name="Takahashi S."/>
            <person name="Yoshida T."/>
            <person name="Shimamura S."/>
            <person name="Takaki Y."/>
            <person name="Nagai Y."/>
            <person name="Toyoda A."/>
            <person name="Suzuki Y."/>
            <person name="Arimoto A."/>
            <person name="Ishii H."/>
            <person name="Satoh N."/>
            <person name="Nishiyama T."/>
            <person name="Hasebe M."/>
            <person name="Maruyama T."/>
            <person name="Minagawa J."/>
            <person name="Obokata J."/>
            <person name="Shigenobu S."/>
        </authorList>
    </citation>
    <scope>NUCLEOTIDE SEQUENCE [LARGE SCALE GENOMIC DNA]</scope>
</reference>
<protein>
    <submittedName>
        <fullName evidence="1">Uncharacterized protein</fullName>
    </submittedName>
</protein>
<evidence type="ECO:0000313" key="2">
    <source>
        <dbReference type="Proteomes" id="UP000762676"/>
    </source>
</evidence>
<comment type="caution">
    <text evidence="1">The sequence shown here is derived from an EMBL/GenBank/DDBJ whole genome shotgun (WGS) entry which is preliminary data.</text>
</comment>
<keyword evidence="2" id="KW-1185">Reference proteome</keyword>
<dbReference type="Proteomes" id="UP000762676">
    <property type="component" value="Unassembled WGS sequence"/>
</dbReference>
<sequence>MISAITAAPGMLKNHVSRAVDSTAPVGAMPSSSLLQAQIPYVVARQRKDNNIEACLPVGAFGVCRYCYCCGKQDSPGTLLASTLLRALAEPVANHNWDFRCLSWDTLSDKMLRHGQPLGLLPFLAAL</sequence>
<accession>A0AAV4FUW7</accession>
<dbReference type="EMBL" id="BMAT01004592">
    <property type="protein sequence ID" value="GFR76575.1"/>
    <property type="molecule type" value="Genomic_DNA"/>
</dbReference>
<dbReference type="AlphaFoldDB" id="A0AAV4FUW7"/>
<evidence type="ECO:0000313" key="1">
    <source>
        <dbReference type="EMBL" id="GFR76575.1"/>
    </source>
</evidence>